<dbReference type="RefSeq" id="WP_267848232.1">
    <property type="nucleotide sequence ID" value="NZ_JAPMXC010000003.1"/>
</dbReference>
<proteinExistence type="predicted"/>
<dbReference type="PANTHER" id="PTHR36573">
    <property type="entry name" value="INTERMEMBRANE PHOSPHOLIPID TRANSPORT SYSTEM BINDING PROTEIN MLAC"/>
    <property type="match status" value="1"/>
</dbReference>
<dbReference type="Gene3D" id="3.10.450.50">
    <property type="match status" value="1"/>
</dbReference>
<dbReference type="Proteomes" id="UP001082899">
    <property type="component" value="Unassembled WGS sequence"/>
</dbReference>
<feature type="signal peptide" evidence="1">
    <location>
        <begin position="1"/>
        <end position="24"/>
    </location>
</feature>
<feature type="chain" id="PRO_5046389471" evidence="1">
    <location>
        <begin position="25"/>
        <end position="209"/>
    </location>
</feature>
<accession>A0ABT3ZP69</accession>
<dbReference type="EMBL" id="JAPMXC010000003">
    <property type="protein sequence ID" value="MCY0388346.1"/>
    <property type="molecule type" value="Genomic_DNA"/>
</dbReference>
<gene>
    <name evidence="2" type="ORF">OVY01_14080</name>
</gene>
<dbReference type="Gene3D" id="1.10.10.640">
    <property type="entry name" value="phospholipid-binding protein"/>
    <property type="match status" value="1"/>
</dbReference>
<keyword evidence="3" id="KW-1185">Reference proteome</keyword>
<dbReference type="InterPro" id="IPR008869">
    <property type="entry name" value="MlaC/ttg2D"/>
</dbReference>
<name>A0ABT3ZP69_9BURK</name>
<protein>
    <submittedName>
        <fullName evidence="2">ABC transporter substrate-binding protein</fullName>
    </submittedName>
</protein>
<reference evidence="2" key="1">
    <citation type="submission" date="2022-11" db="EMBL/GenBank/DDBJ databases">
        <title>Robbsia betulipollinis sp. nov., isolated from pollen of birch (Betula pendula).</title>
        <authorList>
            <person name="Shi H."/>
            <person name="Ambika Manirajan B."/>
            <person name="Ratering S."/>
            <person name="Geissler-Plaum R."/>
            <person name="Schnell S."/>
        </authorList>
    </citation>
    <scope>NUCLEOTIDE SEQUENCE</scope>
    <source>
        <strain evidence="2">Bb-Pol-6</strain>
    </source>
</reference>
<evidence type="ECO:0000313" key="2">
    <source>
        <dbReference type="EMBL" id="MCY0388346.1"/>
    </source>
</evidence>
<evidence type="ECO:0000256" key="1">
    <source>
        <dbReference type="SAM" id="SignalP"/>
    </source>
</evidence>
<dbReference type="Pfam" id="PF05494">
    <property type="entry name" value="MlaC"/>
    <property type="match status" value="1"/>
</dbReference>
<dbReference type="PANTHER" id="PTHR36573:SF1">
    <property type="entry name" value="INTERMEMBRANE PHOSPHOLIPID TRANSPORT SYSTEM BINDING PROTEIN MLAC"/>
    <property type="match status" value="1"/>
</dbReference>
<evidence type="ECO:0000313" key="3">
    <source>
        <dbReference type="Proteomes" id="UP001082899"/>
    </source>
</evidence>
<sequence length="209" mass="23429">MRKFFLAPLLALAVGFAGMSQARAAADTATPDGLIRSITTDVMNTVKSDSALQSGDINQIITLVNQKILPYTDFERTTQLVMGRYWRQATPEQRQQIAEQFKLLLIRTYSGAIAQVRNQQITYLPFRAAPDASDVVVRTQVTNQGNQIELDYRLEKTASGWKVYDLNVLGAWLIQAYQQQFAEQIQRNGVAGLVQFLTTRNQQLAQGKS</sequence>
<comment type="caution">
    <text evidence="2">The sequence shown here is derived from an EMBL/GenBank/DDBJ whole genome shotgun (WGS) entry which is preliminary data.</text>
</comment>
<dbReference type="PIRSF" id="PIRSF004649">
    <property type="entry name" value="MlaC"/>
    <property type="match status" value="1"/>
</dbReference>
<organism evidence="2 3">
    <name type="scientific">Robbsia betulipollinis</name>
    <dbReference type="NCBI Taxonomy" id="2981849"/>
    <lineage>
        <taxon>Bacteria</taxon>
        <taxon>Pseudomonadati</taxon>
        <taxon>Pseudomonadota</taxon>
        <taxon>Betaproteobacteria</taxon>
        <taxon>Burkholderiales</taxon>
        <taxon>Burkholderiaceae</taxon>
        <taxon>Robbsia</taxon>
    </lineage>
</organism>
<keyword evidence="1" id="KW-0732">Signal</keyword>